<dbReference type="PROSITE" id="PS51318">
    <property type="entry name" value="TAT"/>
    <property type="match status" value="1"/>
</dbReference>
<dbReference type="CDD" id="cd07012">
    <property type="entry name" value="PBP2_Bug_TTT"/>
    <property type="match status" value="1"/>
</dbReference>
<dbReference type="Pfam" id="PF03401">
    <property type="entry name" value="TctC"/>
    <property type="match status" value="1"/>
</dbReference>
<dbReference type="SUPFAM" id="SSF53850">
    <property type="entry name" value="Periplasmic binding protein-like II"/>
    <property type="match status" value="1"/>
</dbReference>
<dbReference type="PIRSF" id="PIRSF017082">
    <property type="entry name" value="YflP"/>
    <property type="match status" value="1"/>
</dbReference>
<sequence>MTLSRRTLLRSLASTGALGAAGAAPRAWAQDAFPARPIKVVIPFPAGSVGDVLMRAVQVRTADTPYNFVIDNKPGGNTFIAMGIVANSPPDGYTMVGSTISTDVINPMIYNKLPYDPSGLVPLSLLGYSPYVVVVPAEFQANTLAELVAMAKAKPGSLNFGSAGIGNSTHLVTEKLMRDAGIKLTHVPFNGAQPVHQALMRGDVQVYSDVLTSALPHVRSGKFKLLAITSDKRHPTVPNVPTMIESGFPDFVLTAWYGLQVPRRTPQDVIDKLSKVLDKAMTDPSMLAEFDKRGMVIFPQSGPKAHAQMIALDRERWGSVIKSLNLKLESS</sequence>
<dbReference type="InterPro" id="IPR005064">
    <property type="entry name" value="BUG"/>
</dbReference>
<feature type="signal peptide" evidence="2">
    <location>
        <begin position="1"/>
        <end position="29"/>
    </location>
</feature>
<gene>
    <name evidence="3" type="ORF">H8R02_21470</name>
</gene>
<dbReference type="InterPro" id="IPR006311">
    <property type="entry name" value="TAT_signal"/>
</dbReference>
<evidence type="ECO:0000256" key="1">
    <source>
        <dbReference type="ARBA" id="ARBA00006987"/>
    </source>
</evidence>
<dbReference type="Proteomes" id="UP000596827">
    <property type="component" value="Unassembled WGS sequence"/>
</dbReference>
<evidence type="ECO:0000313" key="4">
    <source>
        <dbReference type="Proteomes" id="UP000596827"/>
    </source>
</evidence>
<dbReference type="PANTHER" id="PTHR42928">
    <property type="entry name" value="TRICARBOXYLATE-BINDING PROTEIN"/>
    <property type="match status" value="1"/>
</dbReference>
<evidence type="ECO:0000313" key="3">
    <source>
        <dbReference type="EMBL" id="MBC5767050.1"/>
    </source>
</evidence>
<comment type="similarity">
    <text evidence="1">Belongs to the UPF0065 (bug) family.</text>
</comment>
<dbReference type="EMBL" id="JACORU010000009">
    <property type="protein sequence ID" value="MBC5767050.1"/>
    <property type="molecule type" value="Genomic_DNA"/>
</dbReference>
<dbReference type="InterPro" id="IPR042100">
    <property type="entry name" value="Bug_dom1"/>
</dbReference>
<proteinExistence type="inferred from homology"/>
<accession>A0A923MBQ6</accession>
<keyword evidence="4" id="KW-1185">Reference proteome</keyword>
<evidence type="ECO:0000256" key="2">
    <source>
        <dbReference type="SAM" id="SignalP"/>
    </source>
</evidence>
<keyword evidence="2" id="KW-0732">Signal</keyword>
<dbReference type="Gene3D" id="3.40.190.10">
    <property type="entry name" value="Periplasmic binding protein-like II"/>
    <property type="match status" value="1"/>
</dbReference>
<organism evidence="3 4">
    <name type="scientific">Ramlibacter albus</name>
    <dbReference type="NCBI Taxonomy" id="2079448"/>
    <lineage>
        <taxon>Bacteria</taxon>
        <taxon>Pseudomonadati</taxon>
        <taxon>Pseudomonadota</taxon>
        <taxon>Betaproteobacteria</taxon>
        <taxon>Burkholderiales</taxon>
        <taxon>Comamonadaceae</taxon>
        <taxon>Ramlibacter</taxon>
    </lineage>
</organism>
<dbReference type="RefSeq" id="WP_187083546.1">
    <property type="nucleotide sequence ID" value="NZ_JACORU010000009.1"/>
</dbReference>
<reference evidence="3" key="1">
    <citation type="submission" date="2020-08" db="EMBL/GenBank/DDBJ databases">
        <title>Ramlibacter sp. GTP1 16S ribosomal RNA gene genome sequencing and assembly.</title>
        <authorList>
            <person name="Kang M."/>
        </authorList>
    </citation>
    <scope>NUCLEOTIDE SEQUENCE</scope>
    <source>
        <strain evidence="3">GTP1</strain>
    </source>
</reference>
<comment type="caution">
    <text evidence="3">The sequence shown here is derived from an EMBL/GenBank/DDBJ whole genome shotgun (WGS) entry which is preliminary data.</text>
</comment>
<protein>
    <submittedName>
        <fullName evidence="3">Tripartite tricarboxylate transporter substrate binding protein</fullName>
    </submittedName>
</protein>
<feature type="chain" id="PRO_5036929117" evidence="2">
    <location>
        <begin position="30"/>
        <end position="331"/>
    </location>
</feature>
<dbReference type="PANTHER" id="PTHR42928:SF5">
    <property type="entry name" value="BLR1237 PROTEIN"/>
    <property type="match status" value="1"/>
</dbReference>
<name>A0A923MBQ6_9BURK</name>
<dbReference type="Gene3D" id="3.40.190.150">
    <property type="entry name" value="Bordetella uptake gene, domain 1"/>
    <property type="match status" value="1"/>
</dbReference>
<dbReference type="AlphaFoldDB" id="A0A923MBQ6"/>